<dbReference type="Gene3D" id="1.10.1740.10">
    <property type="match status" value="1"/>
</dbReference>
<name>A0ABS5J8N4_9BACT</name>
<dbReference type="SUPFAM" id="SSF88659">
    <property type="entry name" value="Sigma3 and sigma4 domains of RNA polymerase sigma factors"/>
    <property type="match status" value="1"/>
</dbReference>
<dbReference type="InterPro" id="IPR039425">
    <property type="entry name" value="RNA_pol_sigma-70-like"/>
</dbReference>
<evidence type="ECO:0000259" key="7">
    <source>
        <dbReference type="Pfam" id="PF04542"/>
    </source>
</evidence>
<evidence type="ECO:0000256" key="2">
    <source>
        <dbReference type="ARBA" id="ARBA00023015"/>
    </source>
</evidence>
<dbReference type="InterPro" id="IPR000838">
    <property type="entry name" value="RNA_pol_sigma70_ECF_CS"/>
</dbReference>
<sequence>MQVEKSPTTVQVSMTTANPTRWVKLYADDLFKFAVAKVADNGLAQDLVQETFLSALQALEQFRAESSEKTWLMAILKNKIIDHFRKSSKVPVTISIEEDKAGDSDPHHFFFNEKGHWRREMAPKAWVSGSSSQQDQVDFFTILRGCMNKLTSIGRKVFDLKYLEEKESADICKDLSISSSNYWVIIHRAKLQLRACLEKNWFSN</sequence>
<dbReference type="Pfam" id="PF04542">
    <property type="entry name" value="Sigma70_r2"/>
    <property type="match status" value="1"/>
</dbReference>
<dbReference type="InterPro" id="IPR036388">
    <property type="entry name" value="WH-like_DNA-bd_sf"/>
</dbReference>
<dbReference type="Pfam" id="PF08281">
    <property type="entry name" value="Sigma70_r4_2"/>
    <property type="match status" value="1"/>
</dbReference>
<keyword evidence="10" id="KW-1185">Reference proteome</keyword>
<dbReference type="InterPro" id="IPR014284">
    <property type="entry name" value="RNA_pol_sigma-70_dom"/>
</dbReference>
<dbReference type="PANTHER" id="PTHR43133">
    <property type="entry name" value="RNA POLYMERASE ECF-TYPE SIGMA FACTO"/>
    <property type="match status" value="1"/>
</dbReference>
<evidence type="ECO:0000256" key="1">
    <source>
        <dbReference type="ARBA" id="ARBA00010641"/>
    </source>
</evidence>
<dbReference type="Gene3D" id="1.10.10.10">
    <property type="entry name" value="Winged helix-like DNA-binding domain superfamily/Winged helix DNA-binding domain"/>
    <property type="match status" value="1"/>
</dbReference>
<keyword evidence="5 6" id="KW-0804">Transcription</keyword>
<evidence type="ECO:0000256" key="3">
    <source>
        <dbReference type="ARBA" id="ARBA00023082"/>
    </source>
</evidence>
<evidence type="ECO:0000256" key="5">
    <source>
        <dbReference type="ARBA" id="ARBA00023163"/>
    </source>
</evidence>
<dbReference type="InterPro" id="IPR013324">
    <property type="entry name" value="RNA_pol_sigma_r3/r4-like"/>
</dbReference>
<feature type="domain" description="RNA polymerase sigma factor 70 region 4 type 2" evidence="8">
    <location>
        <begin position="142"/>
        <end position="193"/>
    </location>
</feature>
<feature type="domain" description="RNA polymerase sigma-70 region 2" evidence="7">
    <location>
        <begin position="23"/>
        <end position="88"/>
    </location>
</feature>
<dbReference type="NCBIfam" id="TIGR02937">
    <property type="entry name" value="sigma70-ECF"/>
    <property type="match status" value="1"/>
</dbReference>
<dbReference type="NCBIfam" id="TIGR02943">
    <property type="entry name" value="Sig70_famx1"/>
    <property type="match status" value="1"/>
</dbReference>
<comment type="similarity">
    <text evidence="1 6">Belongs to the sigma-70 factor family. ECF subfamily.</text>
</comment>
<accession>A0ABS5J8N4</accession>
<evidence type="ECO:0000313" key="10">
    <source>
        <dbReference type="Proteomes" id="UP000676386"/>
    </source>
</evidence>
<evidence type="ECO:0000259" key="8">
    <source>
        <dbReference type="Pfam" id="PF08281"/>
    </source>
</evidence>
<dbReference type="InterPro" id="IPR013249">
    <property type="entry name" value="RNA_pol_sigma70_r4_t2"/>
</dbReference>
<gene>
    <name evidence="9" type="ORF">KE626_29720</name>
</gene>
<dbReference type="InterPro" id="IPR007627">
    <property type="entry name" value="RNA_pol_sigma70_r2"/>
</dbReference>
<dbReference type="SUPFAM" id="SSF88946">
    <property type="entry name" value="Sigma2 domain of RNA polymerase sigma factors"/>
    <property type="match status" value="1"/>
</dbReference>
<evidence type="ECO:0000256" key="6">
    <source>
        <dbReference type="RuleBase" id="RU000716"/>
    </source>
</evidence>
<comment type="caution">
    <text evidence="9">The sequence shown here is derived from an EMBL/GenBank/DDBJ whole genome shotgun (WGS) entry which is preliminary data.</text>
</comment>
<dbReference type="Proteomes" id="UP000676386">
    <property type="component" value="Unassembled WGS sequence"/>
</dbReference>
<dbReference type="EMBL" id="JAGTXB010000023">
    <property type="protein sequence ID" value="MBS0031545.1"/>
    <property type="molecule type" value="Genomic_DNA"/>
</dbReference>
<organism evidence="9 10">
    <name type="scientific">Chitinophaga hostae</name>
    <dbReference type="NCBI Taxonomy" id="2831022"/>
    <lineage>
        <taxon>Bacteria</taxon>
        <taxon>Pseudomonadati</taxon>
        <taxon>Bacteroidota</taxon>
        <taxon>Chitinophagia</taxon>
        <taxon>Chitinophagales</taxon>
        <taxon>Chitinophagaceae</taxon>
        <taxon>Chitinophaga</taxon>
    </lineage>
</organism>
<keyword evidence="4 6" id="KW-0238">DNA-binding</keyword>
<evidence type="ECO:0000256" key="4">
    <source>
        <dbReference type="ARBA" id="ARBA00023125"/>
    </source>
</evidence>
<keyword evidence="2 6" id="KW-0805">Transcription regulation</keyword>
<keyword evidence="3 6" id="KW-0731">Sigma factor</keyword>
<dbReference type="InterPro" id="IPR013325">
    <property type="entry name" value="RNA_pol_sigma_r2"/>
</dbReference>
<dbReference type="PANTHER" id="PTHR43133:SF8">
    <property type="entry name" value="RNA POLYMERASE SIGMA FACTOR HI_1459-RELATED"/>
    <property type="match status" value="1"/>
</dbReference>
<protein>
    <recommendedName>
        <fullName evidence="6">RNA polymerase sigma factor</fullName>
    </recommendedName>
</protein>
<proteinExistence type="inferred from homology"/>
<reference evidence="9 10" key="1">
    <citation type="submission" date="2021-04" db="EMBL/GenBank/DDBJ databases">
        <title>Chitinophaga sp. nov., isolated from the rhizosphere soil.</title>
        <authorList>
            <person name="He S."/>
        </authorList>
    </citation>
    <scope>NUCLEOTIDE SEQUENCE [LARGE SCALE GENOMIC DNA]</scope>
    <source>
        <strain evidence="9 10">2R12</strain>
    </source>
</reference>
<dbReference type="RefSeq" id="WP_211976705.1">
    <property type="nucleotide sequence ID" value="NZ_CBFHAM010000074.1"/>
</dbReference>
<dbReference type="PROSITE" id="PS01063">
    <property type="entry name" value="SIGMA70_ECF"/>
    <property type="match status" value="1"/>
</dbReference>
<evidence type="ECO:0000313" key="9">
    <source>
        <dbReference type="EMBL" id="MBS0031545.1"/>
    </source>
</evidence>
<dbReference type="InterPro" id="IPR014289">
    <property type="entry name" value="RNA_pol_sigma-24-rel"/>
</dbReference>